<reference evidence="2" key="1">
    <citation type="submission" date="2023-08" db="EMBL/GenBank/DDBJ databases">
        <title>A de novo genome assembly of Solanum verrucosum Schlechtendal, a Mexican diploid species geographically isolated from the other diploid A-genome species in potato relatives.</title>
        <authorList>
            <person name="Hosaka K."/>
        </authorList>
    </citation>
    <scope>NUCLEOTIDE SEQUENCE</scope>
    <source>
        <tissue evidence="2">Young leaves</tissue>
    </source>
</reference>
<protein>
    <recommendedName>
        <fullName evidence="1">Zinc finger PMZ-type domain-containing protein</fullName>
    </recommendedName>
</protein>
<dbReference type="Proteomes" id="UP001234989">
    <property type="component" value="Chromosome 10"/>
</dbReference>
<dbReference type="EMBL" id="CP133621">
    <property type="protein sequence ID" value="WMV49824.1"/>
    <property type="molecule type" value="Genomic_DNA"/>
</dbReference>
<evidence type="ECO:0000313" key="3">
    <source>
        <dbReference type="Proteomes" id="UP001234989"/>
    </source>
</evidence>
<name>A0AAF0UPU9_SOLVR</name>
<feature type="domain" description="Zinc finger PMZ-type" evidence="1">
    <location>
        <begin position="71"/>
        <end position="98"/>
    </location>
</feature>
<dbReference type="GO" id="GO:0008270">
    <property type="term" value="F:zinc ion binding"/>
    <property type="evidence" value="ECO:0007669"/>
    <property type="project" value="InterPro"/>
</dbReference>
<dbReference type="PANTHER" id="PTHR31973">
    <property type="entry name" value="POLYPROTEIN, PUTATIVE-RELATED"/>
    <property type="match status" value="1"/>
</dbReference>
<sequence length="261" mass="29935">MLEDIRVKMMTRMTNLREFPSTWKCNFSPMVLKVLKENISRSIDCTIEFNGVVGFEVKEGLYQPKVDIARRTCICRMWQLRGIQYPHDMAALYFTKFSLYDYVENCYSKETYLRTYANVIEPLTNIEMWPVSTNPTISPPEITNIYGRLSKARRKEARETKKSWNLSRTGLAMTCSKCHVRSHNKRGCPQREGVESSTRLSLGTGPGCTGTNPVPFWSDSLWDGTGHHEPVLGMGRNRIFIPVIPALLIPINFDFGLVPIR</sequence>
<dbReference type="PANTHER" id="PTHR31973:SF197">
    <property type="entry name" value="SWIM-TYPE DOMAIN-CONTAINING PROTEIN"/>
    <property type="match status" value="1"/>
</dbReference>
<organism evidence="2 3">
    <name type="scientific">Solanum verrucosum</name>
    <dbReference type="NCBI Taxonomy" id="315347"/>
    <lineage>
        <taxon>Eukaryota</taxon>
        <taxon>Viridiplantae</taxon>
        <taxon>Streptophyta</taxon>
        <taxon>Embryophyta</taxon>
        <taxon>Tracheophyta</taxon>
        <taxon>Spermatophyta</taxon>
        <taxon>Magnoliopsida</taxon>
        <taxon>eudicotyledons</taxon>
        <taxon>Gunneridae</taxon>
        <taxon>Pentapetalae</taxon>
        <taxon>asterids</taxon>
        <taxon>lamiids</taxon>
        <taxon>Solanales</taxon>
        <taxon>Solanaceae</taxon>
        <taxon>Solanoideae</taxon>
        <taxon>Solaneae</taxon>
        <taxon>Solanum</taxon>
    </lineage>
</organism>
<evidence type="ECO:0000259" key="1">
    <source>
        <dbReference type="SMART" id="SM00575"/>
    </source>
</evidence>
<gene>
    <name evidence="2" type="ORF">MTR67_043209</name>
</gene>
<evidence type="ECO:0000313" key="2">
    <source>
        <dbReference type="EMBL" id="WMV49824.1"/>
    </source>
</evidence>
<accession>A0AAF0UPU9</accession>
<proteinExistence type="predicted"/>
<dbReference type="AlphaFoldDB" id="A0AAF0UPU9"/>
<dbReference type="InterPro" id="IPR006564">
    <property type="entry name" value="Znf_PMZ"/>
</dbReference>
<keyword evidence="3" id="KW-1185">Reference proteome</keyword>
<dbReference type="SMART" id="SM00575">
    <property type="entry name" value="ZnF_PMZ"/>
    <property type="match status" value="1"/>
</dbReference>